<evidence type="ECO:0000256" key="1">
    <source>
        <dbReference type="ARBA" id="ARBA00010871"/>
    </source>
</evidence>
<evidence type="ECO:0000256" key="3">
    <source>
        <dbReference type="ARBA" id="ARBA00023316"/>
    </source>
</evidence>
<sequence length="298" mass="35582">MKIALLTWWTWLEREVALMSANTFNDNMDHEHDIFILPEEMGRFLGAYKDYDLALPVFHWEYWEDGTIFWLLDSIWLKYAFSPFAVHAICMDKSKCNILVEKIWVKVPRSHLFRSKKEIDSNKFSYPLIVKPNSWWSSVATYKVNDFEELEKAVENVISITKDIVLVQEFISGTEYSVPIIWNDALEALPIMRVELSAWEFFDYEEKYNSDWSNEVFWDIEEKLQNKLENDSKKIHSFLGCRWISRIDFIVNESWVYFLEVNTIPGFSPASIFPKAWKLTWRTLNQVVEKIIELWLEK</sequence>
<evidence type="ECO:0000256" key="4">
    <source>
        <dbReference type="PROSITE-ProRule" id="PRU00409"/>
    </source>
</evidence>
<accession>K2GWD4</accession>
<dbReference type="InterPro" id="IPR013815">
    <property type="entry name" value="ATP_grasp_subdomain_1"/>
</dbReference>
<protein>
    <recommendedName>
        <fullName evidence="5">ATP-grasp domain-containing protein</fullName>
    </recommendedName>
</protein>
<dbReference type="PANTHER" id="PTHR23132:SF23">
    <property type="entry name" value="D-ALANINE--D-ALANINE LIGASE B"/>
    <property type="match status" value="1"/>
</dbReference>
<dbReference type="Gene3D" id="3.30.1490.20">
    <property type="entry name" value="ATP-grasp fold, A domain"/>
    <property type="match status" value="1"/>
</dbReference>
<proteinExistence type="inferred from homology"/>
<keyword evidence="3" id="KW-0961">Cell wall biogenesis/degradation</keyword>
<keyword evidence="4" id="KW-0547">Nucleotide-binding</keyword>
<keyword evidence="2" id="KW-0436">Ligase</keyword>
<feature type="domain" description="ATP-grasp" evidence="5">
    <location>
        <begin position="97"/>
        <end position="293"/>
    </location>
</feature>
<evidence type="ECO:0000256" key="2">
    <source>
        <dbReference type="ARBA" id="ARBA00022598"/>
    </source>
</evidence>
<gene>
    <name evidence="6" type="ORF">ACD_3C00183G0003</name>
</gene>
<evidence type="ECO:0000313" key="6">
    <source>
        <dbReference type="EMBL" id="EKE27630.1"/>
    </source>
</evidence>
<dbReference type="GO" id="GO:0005524">
    <property type="term" value="F:ATP binding"/>
    <property type="evidence" value="ECO:0007669"/>
    <property type="project" value="UniProtKB-UniRule"/>
</dbReference>
<comment type="similarity">
    <text evidence="1">Belongs to the D-alanine--D-alanine ligase family.</text>
</comment>
<dbReference type="SUPFAM" id="SSF52440">
    <property type="entry name" value="PreATP-grasp domain"/>
    <property type="match status" value="1"/>
</dbReference>
<dbReference type="InterPro" id="IPR011761">
    <property type="entry name" value="ATP-grasp"/>
</dbReference>
<dbReference type="InterPro" id="IPR016185">
    <property type="entry name" value="PreATP-grasp_dom_sf"/>
</dbReference>
<dbReference type="Gene3D" id="3.30.470.20">
    <property type="entry name" value="ATP-grasp fold, B domain"/>
    <property type="match status" value="1"/>
</dbReference>
<reference evidence="6" key="1">
    <citation type="journal article" date="2012" name="Science">
        <title>Fermentation, hydrogen, and sulfur metabolism in multiple uncultivated bacterial phyla.</title>
        <authorList>
            <person name="Wrighton K.C."/>
            <person name="Thomas B.C."/>
            <person name="Sharon I."/>
            <person name="Miller C.S."/>
            <person name="Castelle C.J."/>
            <person name="VerBerkmoes N.C."/>
            <person name="Wilkins M.J."/>
            <person name="Hettich R.L."/>
            <person name="Lipton M.S."/>
            <person name="Williams K.H."/>
            <person name="Long P.E."/>
            <person name="Banfield J.F."/>
        </authorList>
    </citation>
    <scope>NUCLEOTIDE SEQUENCE [LARGE SCALE GENOMIC DNA]</scope>
</reference>
<dbReference type="AlphaFoldDB" id="K2GWD4"/>
<dbReference type="Pfam" id="PF07478">
    <property type="entry name" value="Dala_Dala_lig_C"/>
    <property type="match status" value="1"/>
</dbReference>
<name>K2GWD4_9BACT</name>
<evidence type="ECO:0000259" key="5">
    <source>
        <dbReference type="PROSITE" id="PS50975"/>
    </source>
</evidence>
<dbReference type="PANTHER" id="PTHR23132">
    <property type="entry name" value="D-ALANINE--D-ALANINE LIGASE"/>
    <property type="match status" value="1"/>
</dbReference>
<dbReference type="Gene3D" id="3.40.50.20">
    <property type="match status" value="1"/>
</dbReference>
<dbReference type="InterPro" id="IPR011095">
    <property type="entry name" value="Dala_Dala_lig_C"/>
</dbReference>
<keyword evidence="4" id="KW-0067">ATP-binding</keyword>
<dbReference type="EMBL" id="AMFJ01000457">
    <property type="protein sequence ID" value="EKE27630.1"/>
    <property type="molecule type" value="Genomic_DNA"/>
</dbReference>
<comment type="caution">
    <text evidence="6">The sequence shown here is derived from an EMBL/GenBank/DDBJ whole genome shotgun (WGS) entry which is preliminary data.</text>
</comment>
<dbReference type="PROSITE" id="PS50975">
    <property type="entry name" value="ATP_GRASP"/>
    <property type="match status" value="1"/>
</dbReference>
<dbReference type="GO" id="GO:0008716">
    <property type="term" value="F:D-alanine-D-alanine ligase activity"/>
    <property type="evidence" value="ECO:0007669"/>
    <property type="project" value="InterPro"/>
</dbReference>
<dbReference type="SUPFAM" id="SSF56059">
    <property type="entry name" value="Glutathione synthetase ATP-binding domain-like"/>
    <property type="match status" value="1"/>
</dbReference>
<organism evidence="6">
    <name type="scientific">uncultured bacterium</name>
    <name type="common">gcode 4</name>
    <dbReference type="NCBI Taxonomy" id="1234023"/>
    <lineage>
        <taxon>Bacteria</taxon>
        <taxon>environmental samples</taxon>
    </lineage>
</organism>
<dbReference type="GO" id="GO:0046872">
    <property type="term" value="F:metal ion binding"/>
    <property type="evidence" value="ECO:0007669"/>
    <property type="project" value="InterPro"/>
</dbReference>
<dbReference type="GO" id="GO:0071555">
    <property type="term" value="P:cell wall organization"/>
    <property type="evidence" value="ECO:0007669"/>
    <property type="project" value="UniProtKB-KW"/>
</dbReference>